<dbReference type="InterPro" id="IPR018198">
    <property type="entry name" value="ATP_PRibTrfase_CS"/>
</dbReference>
<dbReference type="GO" id="GO:0005737">
    <property type="term" value="C:cytoplasm"/>
    <property type="evidence" value="ECO:0007669"/>
    <property type="project" value="UniProtKB-SubCell"/>
</dbReference>
<comment type="pathway">
    <text evidence="3 15">Amino-acid biosynthesis; L-histidine biosynthesis; L-histidine from 5-phospho-alpha-D-ribose 1-diphosphate: step 1/9.</text>
</comment>
<reference evidence="18" key="1">
    <citation type="submission" date="2019-11" db="EMBL/GenBank/DDBJ databases">
        <title>Genome sequence of Heliorestis convoluta strain HH, an alkaliphilic and minimalistic phototrophic bacterium from a soda lake in Egypt.</title>
        <authorList>
            <person name="Dewey E.D."/>
            <person name="Stokes L.M."/>
            <person name="Burchell B.M."/>
            <person name="Shaffer K.N."/>
            <person name="Huntington A.M."/>
            <person name="Baker J.M."/>
            <person name="Nadendla S."/>
            <person name="Giglio M.G."/>
            <person name="Touchman J.W."/>
            <person name="Blankenship R.E."/>
            <person name="Madigan M.T."/>
            <person name="Sattley W.M."/>
        </authorList>
    </citation>
    <scope>NUCLEOTIDE SEQUENCE [LARGE SCALE GENOMIC DNA]</scope>
    <source>
        <strain evidence="18">HH</strain>
    </source>
</reference>
<dbReference type="InterPro" id="IPR024893">
    <property type="entry name" value="ATP_PRibTrfase_HisG_short"/>
</dbReference>
<evidence type="ECO:0000256" key="2">
    <source>
        <dbReference type="ARBA" id="ARBA00004496"/>
    </source>
</evidence>
<dbReference type="Gene3D" id="3.40.190.10">
    <property type="entry name" value="Periplasmic binding protein-like II"/>
    <property type="match status" value="2"/>
</dbReference>
<dbReference type="CDD" id="cd13595">
    <property type="entry name" value="PBP2_HisGs"/>
    <property type="match status" value="1"/>
</dbReference>
<dbReference type="GO" id="GO:0003879">
    <property type="term" value="F:ATP phosphoribosyltransferase activity"/>
    <property type="evidence" value="ECO:0007669"/>
    <property type="project" value="UniProtKB-UniRule"/>
</dbReference>
<evidence type="ECO:0000256" key="3">
    <source>
        <dbReference type="ARBA" id="ARBA00004667"/>
    </source>
</evidence>
<dbReference type="InterPro" id="IPR001348">
    <property type="entry name" value="ATP_PRibTrfase_HisG"/>
</dbReference>
<name>A0A5Q2N203_9FIRM</name>
<keyword evidence="10 15" id="KW-0808">Transferase</keyword>
<dbReference type="KEGG" id="hcv:FTV88_2939"/>
<dbReference type="PANTHER" id="PTHR21403:SF8">
    <property type="entry name" value="ATP PHOSPHORIBOSYLTRANSFERASE"/>
    <property type="match status" value="1"/>
</dbReference>
<comment type="domain">
    <text evidence="15">Lacks the C-terminal regulatory region which is replaced by HisZ.</text>
</comment>
<keyword evidence="7 15" id="KW-0963">Cytoplasm</keyword>
<dbReference type="FunFam" id="3.40.190.10:FF:000008">
    <property type="entry name" value="ATP phosphoribosyltransferase"/>
    <property type="match status" value="1"/>
</dbReference>
<evidence type="ECO:0000256" key="15">
    <source>
        <dbReference type="HAMAP-Rule" id="MF_01018"/>
    </source>
</evidence>
<evidence type="ECO:0000256" key="11">
    <source>
        <dbReference type="ARBA" id="ARBA00022741"/>
    </source>
</evidence>
<dbReference type="AlphaFoldDB" id="A0A5Q2N203"/>
<evidence type="ECO:0000256" key="1">
    <source>
        <dbReference type="ARBA" id="ARBA00000915"/>
    </source>
</evidence>
<keyword evidence="12 15" id="KW-0067">ATP-binding</keyword>
<keyword evidence="18" id="KW-1185">Reference proteome</keyword>
<accession>A0A5Q2N203</accession>
<dbReference type="RefSeq" id="WP_153726078.1">
    <property type="nucleotide sequence ID" value="NZ_CP045875.1"/>
</dbReference>
<evidence type="ECO:0000256" key="5">
    <source>
        <dbReference type="ARBA" id="ARBA00011946"/>
    </source>
</evidence>
<dbReference type="HAMAP" id="MF_01018">
    <property type="entry name" value="HisG_Short"/>
    <property type="match status" value="1"/>
</dbReference>
<organism evidence="17 18">
    <name type="scientific">Heliorestis convoluta</name>
    <dbReference type="NCBI Taxonomy" id="356322"/>
    <lineage>
        <taxon>Bacteria</taxon>
        <taxon>Bacillati</taxon>
        <taxon>Bacillota</taxon>
        <taxon>Clostridia</taxon>
        <taxon>Eubacteriales</taxon>
        <taxon>Heliobacteriaceae</taxon>
        <taxon>Heliorestis</taxon>
    </lineage>
</organism>
<feature type="domain" description="ATP phosphoribosyltransferase catalytic" evidence="16">
    <location>
        <begin position="54"/>
        <end position="208"/>
    </location>
</feature>
<dbReference type="InterPro" id="IPR013820">
    <property type="entry name" value="ATP_PRibTrfase_cat"/>
</dbReference>
<dbReference type="NCBIfam" id="TIGR00070">
    <property type="entry name" value="hisG"/>
    <property type="match status" value="1"/>
</dbReference>
<evidence type="ECO:0000313" key="17">
    <source>
        <dbReference type="EMBL" id="QGG49028.1"/>
    </source>
</evidence>
<dbReference type="EC" id="2.4.2.17" evidence="5 15"/>
<comment type="subunit">
    <text evidence="15">Heteromultimer composed of HisG and HisZ subunits.</text>
</comment>
<comment type="function">
    <text evidence="14 15">Catalyzes the condensation of ATP and 5-phosphoribose 1-diphosphate to form N'-(5'-phosphoribosyl)-ATP (PR-ATP). Has a crucial role in the pathway because the rate of histidine biosynthesis seems to be controlled primarily by regulation of HisG enzymatic activity.</text>
</comment>
<evidence type="ECO:0000256" key="8">
    <source>
        <dbReference type="ARBA" id="ARBA00022605"/>
    </source>
</evidence>
<dbReference type="OrthoDB" id="9801867at2"/>
<evidence type="ECO:0000256" key="9">
    <source>
        <dbReference type="ARBA" id="ARBA00022676"/>
    </source>
</evidence>
<keyword evidence="11 15" id="KW-0547">Nucleotide-binding</keyword>
<dbReference type="EMBL" id="CP045875">
    <property type="protein sequence ID" value="QGG49028.1"/>
    <property type="molecule type" value="Genomic_DNA"/>
</dbReference>
<comment type="catalytic activity">
    <reaction evidence="1 15">
        <text>1-(5-phospho-beta-D-ribosyl)-ATP + diphosphate = 5-phospho-alpha-D-ribose 1-diphosphate + ATP</text>
        <dbReference type="Rhea" id="RHEA:18473"/>
        <dbReference type="ChEBI" id="CHEBI:30616"/>
        <dbReference type="ChEBI" id="CHEBI:33019"/>
        <dbReference type="ChEBI" id="CHEBI:58017"/>
        <dbReference type="ChEBI" id="CHEBI:73183"/>
        <dbReference type="EC" id="2.4.2.17"/>
    </reaction>
</comment>
<protein>
    <recommendedName>
        <fullName evidence="6 15">ATP phosphoribosyltransferase</fullName>
        <shortName evidence="15">ATP-PRT</shortName>
        <shortName evidence="15">ATP-PRTase</shortName>
        <ecNumber evidence="5 15">2.4.2.17</ecNumber>
    </recommendedName>
</protein>
<dbReference type="Proteomes" id="UP000366051">
    <property type="component" value="Chromosome"/>
</dbReference>
<keyword evidence="9 15" id="KW-0328">Glycosyltransferase</keyword>
<evidence type="ECO:0000256" key="6">
    <source>
        <dbReference type="ARBA" id="ARBA00020998"/>
    </source>
</evidence>
<evidence type="ECO:0000256" key="4">
    <source>
        <dbReference type="ARBA" id="ARBA00009489"/>
    </source>
</evidence>
<evidence type="ECO:0000256" key="10">
    <source>
        <dbReference type="ARBA" id="ARBA00022679"/>
    </source>
</evidence>
<dbReference type="GO" id="GO:0005524">
    <property type="term" value="F:ATP binding"/>
    <property type="evidence" value="ECO:0007669"/>
    <property type="project" value="UniProtKB-KW"/>
</dbReference>
<comment type="subcellular location">
    <subcellularLocation>
        <location evidence="2 15">Cytoplasm</location>
    </subcellularLocation>
</comment>
<evidence type="ECO:0000256" key="13">
    <source>
        <dbReference type="ARBA" id="ARBA00023102"/>
    </source>
</evidence>
<evidence type="ECO:0000256" key="14">
    <source>
        <dbReference type="ARBA" id="ARBA00024861"/>
    </source>
</evidence>
<sequence length="219" mass="24718">MRNFLTIALPKGKLYEDSVDLLQEAGLCTEGLKEDSRKMVFTNEVEGLKYIICRPTDIPTFVEYGAADLGIVGKDTIVEQDKDLMELVDLRFGYCRFVVALPEVTAQGRDLSQFNHRRVATKFPYVAENFFRQRGMQVEVIKLHGNIELAPAVGLADMIVDIVSTGRTLRENQLVAIEDIFGATARLVANRVAYRLKHQKIQPLVDCVRSIVKDKEVRS</sequence>
<gene>
    <name evidence="15 17" type="primary">hisG</name>
    <name evidence="17" type="ORF">FTV88_2939</name>
</gene>
<dbReference type="Pfam" id="PF01634">
    <property type="entry name" value="HisG"/>
    <property type="match status" value="1"/>
</dbReference>
<evidence type="ECO:0000259" key="16">
    <source>
        <dbReference type="Pfam" id="PF01634"/>
    </source>
</evidence>
<dbReference type="SUPFAM" id="SSF53850">
    <property type="entry name" value="Periplasmic binding protein-like II"/>
    <property type="match status" value="1"/>
</dbReference>
<dbReference type="PROSITE" id="PS01316">
    <property type="entry name" value="ATP_P_PHORIBOSYLTR"/>
    <property type="match status" value="1"/>
</dbReference>
<comment type="similarity">
    <text evidence="4 15">Belongs to the ATP phosphoribosyltransferase family. Short subfamily.</text>
</comment>
<dbReference type="GO" id="GO:0000105">
    <property type="term" value="P:L-histidine biosynthetic process"/>
    <property type="evidence" value="ECO:0007669"/>
    <property type="project" value="UniProtKB-UniRule"/>
</dbReference>
<keyword evidence="8 15" id="KW-0028">Amino-acid biosynthesis</keyword>
<dbReference type="PANTHER" id="PTHR21403">
    <property type="entry name" value="ATP PHOSPHORIBOSYLTRANSFERASE ATP-PRTASE"/>
    <property type="match status" value="1"/>
</dbReference>
<proteinExistence type="inferred from homology"/>
<evidence type="ECO:0000313" key="18">
    <source>
        <dbReference type="Proteomes" id="UP000366051"/>
    </source>
</evidence>
<keyword evidence="13 15" id="KW-0368">Histidine biosynthesis</keyword>
<evidence type="ECO:0000256" key="7">
    <source>
        <dbReference type="ARBA" id="ARBA00022490"/>
    </source>
</evidence>
<evidence type="ECO:0000256" key="12">
    <source>
        <dbReference type="ARBA" id="ARBA00022840"/>
    </source>
</evidence>
<dbReference type="UniPathway" id="UPA00031">
    <property type="reaction ID" value="UER00006"/>
</dbReference>